<organism evidence="1 2">
    <name type="scientific">Eumeta variegata</name>
    <name type="common">Bagworm moth</name>
    <name type="synonym">Eumeta japonica</name>
    <dbReference type="NCBI Taxonomy" id="151549"/>
    <lineage>
        <taxon>Eukaryota</taxon>
        <taxon>Metazoa</taxon>
        <taxon>Ecdysozoa</taxon>
        <taxon>Arthropoda</taxon>
        <taxon>Hexapoda</taxon>
        <taxon>Insecta</taxon>
        <taxon>Pterygota</taxon>
        <taxon>Neoptera</taxon>
        <taxon>Endopterygota</taxon>
        <taxon>Lepidoptera</taxon>
        <taxon>Glossata</taxon>
        <taxon>Ditrysia</taxon>
        <taxon>Tineoidea</taxon>
        <taxon>Psychidae</taxon>
        <taxon>Oiketicinae</taxon>
        <taxon>Eumeta</taxon>
    </lineage>
</organism>
<comment type="caution">
    <text evidence="1">The sequence shown here is derived from an EMBL/GenBank/DDBJ whole genome shotgun (WGS) entry which is preliminary data.</text>
</comment>
<dbReference type="Proteomes" id="UP000299102">
    <property type="component" value="Unassembled WGS sequence"/>
</dbReference>
<evidence type="ECO:0000313" key="1">
    <source>
        <dbReference type="EMBL" id="GBP60710.1"/>
    </source>
</evidence>
<evidence type="ECO:0000313" key="2">
    <source>
        <dbReference type="Proteomes" id="UP000299102"/>
    </source>
</evidence>
<dbReference type="EMBL" id="BGZK01000794">
    <property type="protein sequence ID" value="GBP60710.1"/>
    <property type="molecule type" value="Genomic_DNA"/>
</dbReference>
<name>A0A4C1XC96_EUMVA</name>
<proteinExistence type="predicted"/>
<accession>A0A4C1XC96</accession>
<gene>
    <name evidence="1" type="ORF">EVAR_47448_1</name>
</gene>
<sequence length="89" mass="9264">MASYHLTPNSSTAYAHWSHQIARASPTSSAAAVGPAPAPAGARVAAADEIKLAGAATAIGQIKFASGKLALKRNQSLSRGKTRLRRLRR</sequence>
<keyword evidence="2" id="KW-1185">Reference proteome</keyword>
<protein>
    <submittedName>
        <fullName evidence="1">Uncharacterized protein</fullName>
    </submittedName>
</protein>
<reference evidence="1 2" key="1">
    <citation type="journal article" date="2019" name="Commun. Biol.">
        <title>The bagworm genome reveals a unique fibroin gene that provides high tensile strength.</title>
        <authorList>
            <person name="Kono N."/>
            <person name="Nakamura H."/>
            <person name="Ohtoshi R."/>
            <person name="Tomita M."/>
            <person name="Numata K."/>
            <person name="Arakawa K."/>
        </authorList>
    </citation>
    <scope>NUCLEOTIDE SEQUENCE [LARGE SCALE GENOMIC DNA]</scope>
</reference>
<dbReference type="AlphaFoldDB" id="A0A4C1XC96"/>